<dbReference type="GO" id="GO:0004222">
    <property type="term" value="F:metalloendopeptidase activity"/>
    <property type="evidence" value="ECO:0007669"/>
    <property type="project" value="TreeGrafter"/>
</dbReference>
<dbReference type="EMBL" id="FOBW01000013">
    <property type="protein sequence ID" value="SEN43225.1"/>
    <property type="molecule type" value="Genomic_DNA"/>
</dbReference>
<feature type="domain" description="LysM" evidence="3">
    <location>
        <begin position="228"/>
        <end position="273"/>
    </location>
</feature>
<dbReference type="SMART" id="SM01208">
    <property type="entry name" value="G5"/>
    <property type="match status" value="1"/>
</dbReference>
<proteinExistence type="predicted"/>
<dbReference type="OrthoDB" id="9805070at2"/>
<evidence type="ECO:0000259" key="2">
    <source>
        <dbReference type="PROSITE" id="PS51109"/>
    </source>
</evidence>
<evidence type="ECO:0000259" key="3">
    <source>
        <dbReference type="PROSITE" id="PS51782"/>
    </source>
</evidence>
<dbReference type="InterPro" id="IPR011055">
    <property type="entry name" value="Dup_hybrid_motif"/>
</dbReference>
<accession>A0A1H8GHG7</accession>
<keyword evidence="1" id="KW-0732">Signal</keyword>
<dbReference type="PROSITE" id="PS51109">
    <property type="entry name" value="G5"/>
    <property type="match status" value="1"/>
</dbReference>
<dbReference type="InterPro" id="IPR036779">
    <property type="entry name" value="LysM_dom_sf"/>
</dbReference>
<dbReference type="InterPro" id="IPR018392">
    <property type="entry name" value="LysM"/>
</dbReference>
<dbReference type="SUPFAM" id="SSF51261">
    <property type="entry name" value="Duplicated hybrid motif"/>
    <property type="match status" value="1"/>
</dbReference>
<organism evidence="4 5">
    <name type="scientific">Mesobacillus persicus</name>
    <dbReference type="NCBI Taxonomy" id="930146"/>
    <lineage>
        <taxon>Bacteria</taxon>
        <taxon>Bacillati</taxon>
        <taxon>Bacillota</taxon>
        <taxon>Bacilli</taxon>
        <taxon>Bacillales</taxon>
        <taxon>Bacillaceae</taxon>
        <taxon>Mesobacillus</taxon>
    </lineage>
</organism>
<dbReference type="SUPFAM" id="SSF54106">
    <property type="entry name" value="LysM domain"/>
    <property type="match status" value="1"/>
</dbReference>
<dbReference type="Pfam" id="PF01476">
    <property type="entry name" value="LysM"/>
    <property type="match status" value="1"/>
</dbReference>
<dbReference type="PANTHER" id="PTHR21666">
    <property type="entry name" value="PEPTIDASE-RELATED"/>
    <property type="match status" value="1"/>
</dbReference>
<keyword evidence="5" id="KW-1185">Reference proteome</keyword>
<feature type="domain" description="G5" evidence="2">
    <location>
        <begin position="280"/>
        <end position="360"/>
    </location>
</feature>
<dbReference type="InterPro" id="IPR011098">
    <property type="entry name" value="G5_dom"/>
</dbReference>
<dbReference type="RefSeq" id="WP_090748385.1">
    <property type="nucleotide sequence ID" value="NZ_FOBW01000013.1"/>
</dbReference>
<evidence type="ECO:0000313" key="5">
    <source>
        <dbReference type="Proteomes" id="UP000198553"/>
    </source>
</evidence>
<dbReference type="PANTHER" id="PTHR21666:SF270">
    <property type="entry name" value="MUREIN HYDROLASE ACTIVATOR ENVC"/>
    <property type="match status" value="1"/>
</dbReference>
<dbReference type="CDD" id="cd00118">
    <property type="entry name" value="LysM"/>
    <property type="match status" value="1"/>
</dbReference>
<dbReference type="STRING" id="930146.SAMN05192533_11334"/>
<gene>
    <name evidence="4" type="ORF">SAMN05192533_11334</name>
</gene>
<dbReference type="Gene3D" id="3.10.350.10">
    <property type="entry name" value="LysM domain"/>
    <property type="match status" value="1"/>
</dbReference>
<dbReference type="InterPro" id="IPR050570">
    <property type="entry name" value="Cell_wall_metabolism_enzyme"/>
</dbReference>
<dbReference type="Gene3D" id="2.70.70.10">
    <property type="entry name" value="Glucose Permease (Domain IIA)"/>
    <property type="match status" value="1"/>
</dbReference>
<keyword evidence="4" id="KW-0378">Hydrolase</keyword>
<sequence length="488" mass="53816">MRKMRNILSGFTTKLKPAINKSIVSVLTVSALTFGTGHLIAAANSQLTTFYHLYIQNEYIGKVKDIAEVELFLEQKVESMEDQYQGVELELGEDFSYIPEQAFQSSYQADLDRILDILDTKVNLVANAYALVIDGNEVAYVPDEESAANVLKELKLDYVTEDQLAEVDARQDDSNQSIPQVTEDQTSIIVDVNLSEEVSITEVEINPEDILSIEEAVKLFKKGTLEEKKYKVQPGDVLGTIADSHDLQLDQLMSLNPGFNENTVLKPDMELNVTYQKPLAVVQVDKQGYRTEVVPFDREVISDDTMFKGDTKVKQEGKQGLKGVTYSVTEENGVIVEQETLATEVIEEPVKEIIIKGTKVVPSRGTGSFVWPTNGGYVSSNMGYRWGRMHKGMDIARPSEPTIKAVDNGVVVSAGYDNGGYGNKVVIDHQNGYRTVYAHLASISVSPGQTVPRGSKIGVMGSTGDSTGVHLHIEVLRNGQHIDPRSAF</sequence>
<protein>
    <submittedName>
        <fullName evidence="4">Murein DD-endopeptidase MepM and murein hydrolase activator NlpD, contain LysM domain</fullName>
    </submittedName>
</protein>
<reference evidence="5" key="1">
    <citation type="submission" date="2016-10" db="EMBL/GenBank/DDBJ databases">
        <authorList>
            <person name="Varghese N."/>
            <person name="Submissions S."/>
        </authorList>
    </citation>
    <scope>NUCLEOTIDE SEQUENCE [LARGE SCALE GENOMIC DNA]</scope>
    <source>
        <strain evidence="5">B48,IBRC-M 10115,DSM 25386,CECT 8001</strain>
    </source>
</reference>
<evidence type="ECO:0000313" key="4">
    <source>
        <dbReference type="EMBL" id="SEN43225.1"/>
    </source>
</evidence>
<name>A0A1H8GHG7_9BACI</name>
<dbReference type="AlphaFoldDB" id="A0A1H8GHG7"/>
<dbReference type="Gene3D" id="2.20.230.10">
    <property type="entry name" value="Resuscitation-promoting factor rpfb"/>
    <property type="match status" value="1"/>
</dbReference>
<dbReference type="InterPro" id="IPR016047">
    <property type="entry name" value="M23ase_b-sheet_dom"/>
</dbReference>
<evidence type="ECO:0000256" key="1">
    <source>
        <dbReference type="ARBA" id="ARBA00022729"/>
    </source>
</evidence>
<dbReference type="Pfam" id="PF01551">
    <property type="entry name" value="Peptidase_M23"/>
    <property type="match status" value="1"/>
</dbReference>
<dbReference type="PROSITE" id="PS51782">
    <property type="entry name" value="LYSM"/>
    <property type="match status" value="1"/>
</dbReference>
<dbReference type="Pfam" id="PF07501">
    <property type="entry name" value="G5"/>
    <property type="match status" value="1"/>
</dbReference>
<dbReference type="Proteomes" id="UP000198553">
    <property type="component" value="Unassembled WGS sequence"/>
</dbReference>
<dbReference type="SMART" id="SM00257">
    <property type="entry name" value="LysM"/>
    <property type="match status" value="1"/>
</dbReference>
<dbReference type="CDD" id="cd12797">
    <property type="entry name" value="M23_peptidase"/>
    <property type="match status" value="1"/>
</dbReference>